<evidence type="ECO:0000313" key="1">
    <source>
        <dbReference type="EMBL" id="KAL0014535.1"/>
    </source>
</evidence>
<name>A0AAW2DUW7_9ROSI</name>
<dbReference type="AlphaFoldDB" id="A0AAW2DUW7"/>
<evidence type="ECO:0000313" key="2">
    <source>
        <dbReference type="Proteomes" id="UP001459277"/>
    </source>
</evidence>
<evidence type="ECO:0008006" key="3">
    <source>
        <dbReference type="Google" id="ProtNLM"/>
    </source>
</evidence>
<proteinExistence type="predicted"/>
<reference evidence="1 2" key="1">
    <citation type="submission" date="2024-01" db="EMBL/GenBank/DDBJ databases">
        <title>A telomere-to-telomere, gap-free genome of sweet tea (Lithocarpus litseifolius).</title>
        <authorList>
            <person name="Zhou J."/>
        </authorList>
    </citation>
    <scope>NUCLEOTIDE SEQUENCE [LARGE SCALE GENOMIC DNA]</scope>
    <source>
        <strain evidence="1">Zhou-2022a</strain>
        <tissue evidence="1">Leaf</tissue>
    </source>
</reference>
<dbReference type="PANTHER" id="PTHR33116">
    <property type="entry name" value="REVERSE TRANSCRIPTASE ZINC-BINDING DOMAIN-CONTAINING PROTEIN-RELATED-RELATED"/>
    <property type="match status" value="1"/>
</dbReference>
<sequence>MNVDLVGVFHEWEIVDAIKQMAPLKAPGPDGMPPLFYQHFWSLVDKDVINSVLTWLNSGILPSPINHTFITLIPKVDNPELVTEFRPISLCNVLYKIFSKVLANRLKKFLPNLITEHQSSFAKDRLITDNILVAFETLHCMKNLTYGKTDDRLLFCRANFEECSNILKLLGVYEQSSGQKINKEKTALFFSKSTPQATKDAIKGLLGVQEIRSYEKYLGLPSLVGRGKKASFNYIKERVWRKLQGWESKLLSQAGQEVLIKSVIQAIPTFAMGCFKLPMGLCHEIEAMVKKFWWGQRGDRRKIHWMRWDALTKSKLAGGLGFRDLIHFNDALLAKQAWRLLNNRESLFYKVFKAKFFSHCSILEAQDLASASYAWRSILRGRDVILEGACWRVGNGRSIKIWQHHWLPIKHPTRISSPVLESMEEATVECLINAETRSWNVEMIDGIFIPQEAELIKKIPLSRCEADDSPFCPLSPNGQYSCKLGYRFLREEVDFNRLEEPPDYEKGLWNAEWSLENALKINYDGALFPDTNRFGIGVVIRNGDGQVIASLAQPLNQTFKAVEIEALAASRALAASKL</sequence>
<dbReference type="PANTHER" id="PTHR33116:SF86">
    <property type="entry name" value="REVERSE TRANSCRIPTASE DOMAIN-CONTAINING PROTEIN"/>
    <property type="match status" value="1"/>
</dbReference>
<accession>A0AAW2DUW7</accession>
<keyword evidence="2" id="KW-1185">Reference proteome</keyword>
<gene>
    <name evidence="1" type="ORF">SO802_001604</name>
</gene>
<organism evidence="1 2">
    <name type="scientific">Lithocarpus litseifolius</name>
    <dbReference type="NCBI Taxonomy" id="425828"/>
    <lineage>
        <taxon>Eukaryota</taxon>
        <taxon>Viridiplantae</taxon>
        <taxon>Streptophyta</taxon>
        <taxon>Embryophyta</taxon>
        <taxon>Tracheophyta</taxon>
        <taxon>Spermatophyta</taxon>
        <taxon>Magnoliopsida</taxon>
        <taxon>eudicotyledons</taxon>
        <taxon>Gunneridae</taxon>
        <taxon>Pentapetalae</taxon>
        <taxon>rosids</taxon>
        <taxon>fabids</taxon>
        <taxon>Fagales</taxon>
        <taxon>Fagaceae</taxon>
        <taxon>Lithocarpus</taxon>
    </lineage>
</organism>
<comment type="caution">
    <text evidence="1">The sequence shown here is derived from an EMBL/GenBank/DDBJ whole genome shotgun (WGS) entry which is preliminary data.</text>
</comment>
<dbReference type="EMBL" id="JAZDWU010000001">
    <property type="protein sequence ID" value="KAL0014535.1"/>
    <property type="molecule type" value="Genomic_DNA"/>
</dbReference>
<protein>
    <recommendedName>
        <fullName evidence="3">Reverse transcriptase domain-containing protein</fullName>
    </recommendedName>
</protein>
<dbReference type="Proteomes" id="UP001459277">
    <property type="component" value="Unassembled WGS sequence"/>
</dbReference>